<proteinExistence type="predicted"/>
<organism evidence="1 2">
    <name type="scientific">Kingdonia uniflora</name>
    <dbReference type="NCBI Taxonomy" id="39325"/>
    <lineage>
        <taxon>Eukaryota</taxon>
        <taxon>Viridiplantae</taxon>
        <taxon>Streptophyta</taxon>
        <taxon>Embryophyta</taxon>
        <taxon>Tracheophyta</taxon>
        <taxon>Spermatophyta</taxon>
        <taxon>Magnoliopsida</taxon>
        <taxon>Ranunculales</taxon>
        <taxon>Circaeasteraceae</taxon>
        <taxon>Kingdonia</taxon>
    </lineage>
</organism>
<sequence>IFLQDFFLSLHSRKRCLYCYPFLGSLEDPEFPLDFSVSESFFLCVRDRCFSLELLCL</sequence>
<protein>
    <submittedName>
        <fullName evidence="1">Uncharacterized protein</fullName>
    </submittedName>
</protein>
<feature type="non-terminal residue" evidence="1">
    <location>
        <position position="57"/>
    </location>
</feature>
<comment type="caution">
    <text evidence="1">The sequence shown here is derived from an EMBL/GenBank/DDBJ whole genome shotgun (WGS) entry which is preliminary data.</text>
</comment>
<evidence type="ECO:0000313" key="2">
    <source>
        <dbReference type="Proteomes" id="UP000541444"/>
    </source>
</evidence>
<dbReference type="Proteomes" id="UP000541444">
    <property type="component" value="Unassembled WGS sequence"/>
</dbReference>
<accession>A0A7J7LNH4</accession>
<reference evidence="1 2" key="1">
    <citation type="journal article" date="2020" name="IScience">
        <title>Genome Sequencing of the Endangered Kingdonia uniflora (Circaeasteraceae, Ranunculales) Reveals Potential Mechanisms of Evolutionary Specialization.</title>
        <authorList>
            <person name="Sun Y."/>
            <person name="Deng T."/>
            <person name="Zhang A."/>
            <person name="Moore M.J."/>
            <person name="Landis J.B."/>
            <person name="Lin N."/>
            <person name="Zhang H."/>
            <person name="Zhang X."/>
            <person name="Huang J."/>
            <person name="Zhang X."/>
            <person name="Sun H."/>
            <person name="Wang H."/>
        </authorList>
    </citation>
    <scope>NUCLEOTIDE SEQUENCE [LARGE SCALE GENOMIC DNA]</scope>
    <source>
        <strain evidence="1">TB1705</strain>
        <tissue evidence="1">Leaf</tissue>
    </source>
</reference>
<evidence type="ECO:0000313" key="1">
    <source>
        <dbReference type="EMBL" id="KAF6144197.1"/>
    </source>
</evidence>
<gene>
    <name evidence="1" type="ORF">GIB67_004870</name>
</gene>
<dbReference type="AlphaFoldDB" id="A0A7J7LNH4"/>
<name>A0A7J7LNH4_9MAGN</name>
<keyword evidence="2" id="KW-1185">Reference proteome</keyword>
<dbReference type="EMBL" id="JACGCM010002137">
    <property type="protein sequence ID" value="KAF6144197.1"/>
    <property type="molecule type" value="Genomic_DNA"/>
</dbReference>